<comment type="caution">
    <text evidence="2">The sequence shown here is derived from an EMBL/GenBank/DDBJ whole genome shotgun (WGS) entry which is preliminary data.</text>
</comment>
<evidence type="ECO:0000313" key="3">
    <source>
        <dbReference type="Proteomes" id="UP001529510"/>
    </source>
</evidence>
<evidence type="ECO:0000256" key="1">
    <source>
        <dbReference type="SAM" id="MobiDB-lite"/>
    </source>
</evidence>
<name>A0ABD0MPE9_CIRMR</name>
<feature type="region of interest" description="Disordered" evidence="1">
    <location>
        <begin position="49"/>
        <end position="104"/>
    </location>
</feature>
<dbReference type="EMBL" id="JAMKFB020000286">
    <property type="protein sequence ID" value="KAL0150642.1"/>
    <property type="molecule type" value="Genomic_DNA"/>
</dbReference>
<sequence>QNNEEIIGKTLVDLVPVCQINRSPSTASDTQFEFVLDSDSGLWRSHLDMHRMKHTTDETEHGNNSDTSEASSTSSESERLSEDSNPGEHHLKNKDHGGLDSRKFSAPAVLSRQLSFGSYRSTPASLKYYYPFPQRKSLRKSETARRLGLYASL</sequence>
<proteinExistence type="predicted"/>
<organism evidence="2 3">
    <name type="scientific">Cirrhinus mrigala</name>
    <name type="common">Mrigala</name>
    <dbReference type="NCBI Taxonomy" id="683832"/>
    <lineage>
        <taxon>Eukaryota</taxon>
        <taxon>Metazoa</taxon>
        <taxon>Chordata</taxon>
        <taxon>Craniata</taxon>
        <taxon>Vertebrata</taxon>
        <taxon>Euteleostomi</taxon>
        <taxon>Actinopterygii</taxon>
        <taxon>Neopterygii</taxon>
        <taxon>Teleostei</taxon>
        <taxon>Ostariophysi</taxon>
        <taxon>Cypriniformes</taxon>
        <taxon>Cyprinidae</taxon>
        <taxon>Labeoninae</taxon>
        <taxon>Labeonini</taxon>
        <taxon>Cirrhinus</taxon>
    </lineage>
</organism>
<protein>
    <submittedName>
        <fullName evidence="2">Uncharacterized protein</fullName>
    </submittedName>
</protein>
<feature type="compositionally biased region" description="Basic and acidic residues" evidence="1">
    <location>
        <begin position="49"/>
        <end position="63"/>
    </location>
</feature>
<feature type="compositionally biased region" description="Basic and acidic residues" evidence="1">
    <location>
        <begin position="76"/>
        <end position="103"/>
    </location>
</feature>
<reference evidence="2 3" key="1">
    <citation type="submission" date="2024-05" db="EMBL/GenBank/DDBJ databases">
        <title>Genome sequencing and assembly of Indian major carp, Cirrhinus mrigala (Hamilton, 1822).</title>
        <authorList>
            <person name="Mohindra V."/>
            <person name="Chowdhury L.M."/>
            <person name="Lal K."/>
            <person name="Jena J.K."/>
        </authorList>
    </citation>
    <scope>NUCLEOTIDE SEQUENCE [LARGE SCALE GENOMIC DNA]</scope>
    <source>
        <strain evidence="2">CM1030</strain>
        <tissue evidence="2">Blood</tissue>
    </source>
</reference>
<dbReference type="PANTHER" id="PTHR36290:SF1">
    <property type="entry name" value="RIKEN CDNA D630039A03 GENE"/>
    <property type="match status" value="1"/>
</dbReference>
<dbReference type="AlphaFoldDB" id="A0ABD0MPE9"/>
<gene>
    <name evidence="2" type="ORF">M9458_054059</name>
</gene>
<feature type="compositionally biased region" description="Low complexity" evidence="1">
    <location>
        <begin position="65"/>
        <end position="75"/>
    </location>
</feature>
<evidence type="ECO:0000313" key="2">
    <source>
        <dbReference type="EMBL" id="KAL0150642.1"/>
    </source>
</evidence>
<dbReference type="Proteomes" id="UP001529510">
    <property type="component" value="Unassembled WGS sequence"/>
</dbReference>
<feature type="non-terminal residue" evidence="2">
    <location>
        <position position="1"/>
    </location>
</feature>
<keyword evidence="3" id="KW-1185">Reference proteome</keyword>
<dbReference type="PANTHER" id="PTHR36290">
    <property type="entry name" value="RIKEN CDNA D630039A03 GENE"/>
    <property type="match status" value="1"/>
</dbReference>
<accession>A0ABD0MPE9</accession>